<dbReference type="Pfam" id="PF00092">
    <property type="entry name" value="VWA"/>
    <property type="match status" value="4"/>
</dbReference>
<accession>A0A9Q1FDK3</accession>
<comment type="subunit">
    <text evidence="14">Trimer of identical chains each containing 190 kDa of non-triple-helical sequences.</text>
</comment>
<dbReference type="PROSITE" id="PS50853">
    <property type="entry name" value="FN3"/>
    <property type="match status" value="26"/>
</dbReference>
<dbReference type="FunFam" id="2.60.40.10:FF:000234">
    <property type="entry name" value="Collagen, type XII, alpha 1"/>
    <property type="match status" value="4"/>
</dbReference>
<keyword evidence="10" id="KW-0325">Glycoprotein</keyword>
<feature type="domain" description="Fibronectin type-III" evidence="19">
    <location>
        <begin position="1758"/>
        <end position="1846"/>
    </location>
</feature>
<dbReference type="InterPro" id="IPR050991">
    <property type="entry name" value="ECM_Regulatory_Proteins"/>
</dbReference>
<dbReference type="PANTHER" id="PTHR46708:SF2">
    <property type="entry name" value="FIBRONECTIN TYPE-III DOMAIN-CONTAINING PROTEIN"/>
    <property type="match status" value="1"/>
</dbReference>
<feature type="region of interest" description="Disordered" evidence="16">
    <location>
        <begin position="1086"/>
        <end position="1108"/>
    </location>
</feature>
<feature type="domain" description="Fibronectin type-III" evidence="19">
    <location>
        <begin position="999"/>
        <end position="1088"/>
    </location>
</feature>
<feature type="domain" description="Fibronectin type-III" evidence="19">
    <location>
        <begin position="2837"/>
        <end position="2927"/>
    </location>
</feature>
<feature type="domain" description="Fibronectin type-III" evidence="19">
    <location>
        <begin position="1090"/>
        <end position="1180"/>
    </location>
</feature>
<feature type="domain" description="VWFA" evidence="18">
    <location>
        <begin position="439"/>
        <end position="615"/>
    </location>
</feature>
<feature type="domain" description="Fibronectin type-III" evidence="19">
    <location>
        <begin position="2746"/>
        <end position="2836"/>
    </location>
</feature>
<proteinExistence type="inferred from homology"/>
<feature type="domain" description="Fibronectin type-III" evidence="19">
    <location>
        <begin position="2028"/>
        <end position="2117"/>
    </location>
</feature>
<keyword evidence="5" id="KW-0677">Repeat</keyword>
<evidence type="ECO:0000256" key="6">
    <source>
        <dbReference type="ARBA" id="ARBA00022889"/>
    </source>
</evidence>
<feature type="domain" description="Fibronectin type-III" evidence="19">
    <location>
        <begin position="2118"/>
        <end position="2207"/>
    </location>
</feature>
<feature type="domain" description="Fibronectin type-III" evidence="19">
    <location>
        <begin position="2208"/>
        <end position="2295"/>
    </location>
</feature>
<keyword evidence="3" id="KW-0272">Extracellular matrix</keyword>
<dbReference type="InterPro" id="IPR036116">
    <property type="entry name" value="FN3_sf"/>
</dbReference>
<feature type="region of interest" description="Disordered" evidence="16">
    <location>
        <begin position="1167"/>
        <end position="1187"/>
    </location>
</feature>
<evidence type="ECO:0000256" key="13">
    <source>
        <dbReference type="ARBA" id="ARBA00053577"/>
    </source>
</evidence>
<dbReference type="Gene3D" id="2.60.40.10">
    <property type="entry name" value="Immunoglobulins"/>
    <property type="match status" value="27"/>
</dbReference>
<dbReference type="InterPro" id="IPR013320">
    <property type="entry name" value="ConA-like_dom_sf"/>
</dbReference>
<dbReference type="SMART" id="SM00060">
    <property type="entry name" value="FN3"/>
    <property type="match status" value="27"/>
</dbReference>
<evidence type="ECO:0000256" key="1">
    <source>
        <dbReference type="ARBA" id="ARBA00004498"/>
    </source>
</evidence>
<feature type="domain" description="Fibronectin type-III" evidence="19">
    <location>
        <begin position="2386"/>
        <end position="2475"/>
    </location>
</feature>
<feature type="domain" description="Fibronectin type-III" evidence="19">
    <location>
        <begin position="2476"/>
        <end position="2565"/>
    </location>
</feature>
<dbReference type="SMART" id="SM00210">
    <property type="entry name" value="TSPN"/>
    <property type="match status" value="1"/>
</dbReference>
<keyword evidence="4 17" id="KW-0732">Signal</keyword>
<feature type="compositionally biased region" description="Low complexity" evidence="16">
    <location>
        <begin position="3649"/>
        <end position="3658"/>
    </location>
</feature>
<evidence type="ECO:0000256" key="11">
    <source>
        <dbReference type="ARBA" id="ARBA00023278"/>
    </source>
</evidence>
<keyword evidence="8" id="KW-0176">Collagen</keyword>
<feature type="domain" description="Fibronectin type-III" evidence="19">
    <location>
        <begin position="1479"/>
        <end position="1570"/>
    </location>
</feature>
<feature type="domain" description="Fibronectin type-III" evidence="19">
    <location>
        <begin position="633"/>
        <end position="724"/>
    </location>
</feature>
<feature type="region of interest" description="Disordered" evidence="16">
    <location>
        <begin position="3562"/>
        <end position="3713"/>
    </location>
</feature>
<evidence type="ECO:0000256" key="5">
    <source>
        <dbReference type="ARBA" id="ARBA00022737"/>
    </source>
</evidence>
<keyword evidence="6" id="KW-0130">Cell adhesion</keyword>
<dbReference type="InterPro" id="IPR048287">
    <property type="entry name" value="TSPN-like_N"/>
</dbReference>
<feature type="compositionally biased region" description="Basic and acidic residues" evidence="16">
    <location>
        <begin position="1922"/>
        <end position="1932"/>
    </location>
</feature>
<dbReference type="InterPro" id="IPR003961">
    <property type="entry name" value="FN3_dom"/>
</dbReference>
<dbReference type="Proteomes" id="UP001152622">
    <property type="component" value="Chromosome 6"/>
</dbReference>
<evidence type="ECO:0000259" key="18">
    <source>
        <dbReference type="PROSITE" id="PS50234"/>
    </source>
</evidence>
<feature type="region of interest" description="Disordered" evidence="16">
    <location>
        <begin position="1922"/>
        <end position="1941"/>
    </location>
</feature>
<feature type="domain" description="Fibronectin type-III" evidence="19">
    <location>
        <begin position="1938"/>
        <end position="2026"/>
    </location>
</feature>
<comment type="subcellular location">
    <subcellularLocation>
        <location evidence="1">Secreted</location>
        <location evidence="1">Extracellular space</location>
        <location evidence="1">Extracellular matrix</location>
    </subcellularLocation>
</comment>
<feature type="compositionally biased region" description="Low complexity" evidence="16">
    <location>
        <begin position="3562"/>
        <end position="3576"/>
    </location>
</feature>
<feature type="chain" id="PRO_5040173025" description="Collagen alpha-1(XII) chain" evidence="17">
    <location>
        <begin position="23"/>
        <end position="3878"/>
    </location>
</feature>
<dbReference type="Gene3D" id="2.60.120.200">
    <property type="match status" value="1"/>
</dbReference>
<dbReference type="Pfam" id="PF00041">
    <property type="entry name" value="fn3"/>
    <property type="match status" value="26"/>
</dbReference>
<dbReference type="InterPro" id="IPR036465">
    <property type="entry name" value="vWFA_dom_sf"/>
</dbReference>
<feature type="domain" description="VWFA" evidence="18">
    <location>
        <begin position="139"/>
        <end position="311"/>
    </location>
</feature>
<feature type="domain" description="Fibronectin type-III" evidence="19">
    <location>
        <begin position="1571"/>
        <end position="1660"/>
    </location>
</feature>
<feature type="domain" description="Fibronectin type-III" evidence="19">
    <location>
        <begin position="2296"/>
        <end position="2385"/>
    </location>
</feature>
<sequence>MKIRLSLAAIALLTVIVTWVDAQEVEPPSNLKFKILNENTVQMSWKPPLSRIQGFRIQVVSDTAEAARELRLPASSTQTSITDLTPDIEYAVTITSYFGAVESLPISGLLTIQSSSINGTSKKPQPTDSVKCTVGAIADLVFLVDGSWSVGRENFKYIRSFIAAMAGAFDIGEDKTRVGVVQYSTDTRTEFNLKQYLKRGELLRAINNLPYKGGNTMTGDAIDFLFKNAFSEAAGARQGFPKVAMIITDGKSQDPVEDYARRLRNSGVEIFVLGIKGADEDELKQMASTPYSSHVYNVPNFDLIKQVQRKLINYVCSGVDNQMNSLASGEEVVEPAANLHVTEIASKSMKVVWDASLGDVTGYKIQLLPMLAGGKRQELYVGASQTSVTVRDLSPDTEYEISLFALNGLMPSEAVMAMEKTQPTKLSLECSLGVDVQADVVLLVDGSYSIGLANFAKVRGFLEVLVKSFDIGPTKVQISLVQYSRDAHTEFTLSTHHDLDAVVKAVRSFPYRGGSTNTGRAMTYVREKIFIPGRGARTNVPRVTILITDGKSSDAFKDPATRLRNSDVEIFAVGVKDAVRSELEAIANEPTETHVYTVEDFDAFERISKELTQSICLRIEQELLKIKKRSLFPPKSLTFSEVTSRSFRASWFSDSADVLSFLVRFRQAADTDGDYVSVSVPGDTFSAVLPHLTPLTKYEVNVFSHYDIGESFPLKGEETTLEEQGQVRNLRVSEETTDSFRVSWGAAPGAVVRYRLSYAPVSGVGPTLETATSGPETTVVLQELDPSTTYRVSVTAEYQSGLGRERQIDGTTKEARGSPRNLRVFNETVSGMRLFWEAAPGNVLQYRVAYQPAAGGERKEISVKGENTAALLRNLQPATEYDLYVTARYSTGSGDPLTGRGTTLEELGSPKNLVTKDVTDTSFGVSWTAAPGNVRRYRVTWRSQFTGEAGEKTVPGHVTDTALDGLTPETRYQVSVHALYGRGEGQPLVGEETTDASAAAKALAVSEETERSMKVTWKAAPGKVVSYRVMYRPKAGGKQLAAKVPGNVTATVLKRLQPKTAYDITVHPIYKQGEGKARQGVGMTLSPYKAPRNLQTSESTKTSFRVSWDPAPGDVRGYKVTFHPSEDDVDLGELRVGPYDNTVVLEELRAGTKYTVSVSGMFDGGESLPLAGEEETTLSDAPDGPPMDPSEIKCKTAAKADIVLLVDGSWSIGRLNFKTIRAFIGRMVGVFDIGPDRVQIGLAQYSGDPKTEWHLNSHPTRQKLLDAVERLPYKGGNTLTGLALNYILQNNFKPNVGLRADARKIGVLITDGKSQDEIITNSANLRSEGIELYAIGVKNADENELRSIASDPDEIHMYNVQDFSFLLDIVDDLTVNLCNSVKGSDELEPPTNLVTSEVTHRSFRATWTAPAGPVEKYRVQYMVAAGGRPQEMFVDGTVTTAVLDHLNPLTEYIVNVYAVSGEVSSEPLKGIETTLPLPSVTSMRVFDETTTTMRVSWRAAPGATAYQLLYSALNATVPSVLKEVRVGGEVTEVQLDQLIPDTAYSLSLIALHDEEASDPLSQQGVTRPMPPAGELRVTDVTHSTLKLDWDAAPGNVRKYIVTYKPEEGDLKEVEVGGDITSLDLVGLISQNEYDIAVTPVYDEGAGNPMLGQAVTDVVPAPKNLRFSDVTQTSFRATWEHGAPDVALYKISWTKKGEQNFENAILNSDEATHVLENLEIDTMYDVTVSAIYPDESESEDLMGSQRTLSKGSKRVPMGPPQNLMVYNATTTSLSVKWDLAVGPVKNYEITYVPVAGGKTMTTQVGGKKNSIVLQKLIPDTPYSISVASVYATGDRRDISGVGKTNPLGGVKNLQVTDPTMSTLNVRWSPADGNVRQYKVIYAPAAGGDEIMEQVPASTTSTVLKNLHPDTVYTVSLVPVYAEGDGKRESDNGKTRPYGGVEGLQVTDPTMTSLNVRWSPADGNVREYKIIYTPASGGEELVEQVPASTTSTVLRNLHADTVYTVSLVPVYAEGDGKRQSENGKTKPYGGVKGLEVTDPTMTSLNVRWSPADGAVREYKIVYIPAAGGDQLVEHVPAGTTNAVLQNLHPDTVYTVSLVPVYAEGDGKPQSENGKTKPYGGVEGLEVTDPTMTSLNVRWSPADGDVRQYKIVYVPAAGGEEVVEQVPGTATNTVLKNLNPDTVYTVSLVPVYPEGDGKHQSEKGKTRPLAGIRNLQVTNPTISSLNVRWDPAPGNPREYKVIYTPASGGPENMERVSATSTVLRNLLPDTRYSVTVLPVYPAGDGRRVSENGKTKPLGGVQNLRVTDPTISSLNVRWEPAEGNVREYKVIYVPAAGGDEIMEQVSGSATSTVLKNLHPDTVYTVSVVPVYAAGDGQIQSENGKTSPLGGVKNLQVTDPTISTLNVRWEPAEGNVRQYKITYVPATGGTERTDHVSGGTTYTVLRNLQADTVYTVTVVPMYPDMEGKPQSDNEKTKPLGGVRNLKVSDPTISSLNVRWEPAEGNVREYKVLYVPVRGDVEETQMVSGGSTSTVLRNLQPDTEYKVSLVPVYVGAEGKQQTENGKTRPLGGVKNLKVTDPTVNSLRVRWEPAEGDVRQYNVFYVPAAGGQESMEQVSGATANTILRNLKPDTVYKVSVVPVYVDMKGKRQSENGKTKPLGGVKTLQVTDPTTSSLKVRWEPAEGNVRQYRLFYVPATGGAEDMEQVSGGTTNTVLRNLLSDTPYTVTVAPVYPEGEGKRMSEKGKTLPRTAPRNVQVYNPTPNSLNVRWEPASGQVQQYRVVYSSLTGVRPDSFVLVPGNTNNAFLDPLVPDTPYSVNVIPLYADGEGTSASGNGKTLPRGGPRNLRVFGATTNSLSMGWDHAEGPVQQYRVAYAPLTGDPITEYAIVPGNRNNAMLTNLQPDTPYNITVEAVFTDGAGKKLSGDGRTLALLEPRNLRISDEWYTRFRVSWDPSPSPVLGYKLVYQPTDKDETLEVFVGDVSSYALHNLQPGTPYDVKVFAQYDAGMSGSLDGQGTTLYLNVSNIDTFNVGFDKFCVKWTPHRAATSYRIKLNPVDPSSKGQQEITITAAQTQYCFDGLSPDAFYNATVFVQTSNLEGPGVSTTEKTLVKPIEPTTEPPTPPPPPTIPPAWEVCKGAKGDVVFLIDGSWSIGDESFNKVVKFVFNTIGAFDIVSPAGMQVSFVQFSDEAKTEFRLNSYQNKGNVLSALSLIGYRGGNTKTGVALKHIVERVFISDNGMRRNVPKVLVVVTDGRSQDDVMKSAAKLQHAGYSVFVVGVADVDYAELQNIGSKPSERHVFVVDDFDAFSTIQDNLITFICETATSTCPLIYLNGFTSPGFRMLEAFNLTEKTYASVKGVSLEPGSFNSYSSYKIHKNAFLTQPTTEIHPDGLPQAYTIILMFRLLPDSPSEAFDIWQVSDSGNKPEVGVTVDPSSKTISFYNKDTRGEIQKVSFDDEQIKQIFHGSFHKLHILVSPKSVKLNLDCQEVGEKVIQAAGNTSTDGYQVLGKMSKSMGSKGDSATFQLQMFDIVCSLGWTSRDRCCDLPSLRDESKCPPLPNACTCALENVGPQGPAGPVGVPGTKGPRGERGEHGPVGAIGPHGEQGLIGPMGLPGPQGPSGRSIPGDPGRPGPKGDPGDSGLPGQKGTPGQAGSVGPIGPAGIRGPPGKEGPAGPRGPPGLMGPSGASGMPGPAGKPGKPGDTGSLGATGVKGDKGDRGDFASQNMMRSIARQVCEQLVNGQMGRVNQILNQIPNGRNNHPGPSGPPGTPGGQGPRGEQGQAGRSGFPGSPGLPGPQGERGPGGEKGERGSPGNGQRGQRGLSGPPGPPGDSRAGPPGPQGSPGSRGSPGRPGTAGVRGPPGPPGYCDSSQCVGIPYNGQGYQGSP</sequence>
<dbReference type="FunFam" id="2.60.120.200:FF:000008">
    <property type="entry name" value="Collagen type XII alpha 1 chain"/>
    <property type="match status" value="1"/>
</dbReference>
<dbReference type="FunFam" id="3.40.50.410:FF:000001">
    <property type="entry name" value="Collagen, type XII, alpha 1"/>
    <property type="match status" value="4"/>
</dbReference>
<feature type="domain" description="Fibronectin type-III" evidence="19">
    <location>
        <begin position="909"/>
        <end position="998"/>
    </location>
</feature>
<organism evidence="20 21">
    <name type="scientific">Synaphobranchus kaupii</name>
    <name type="common">Kaup's arrowtooth eel</name>
    <dbReference type="NCBI Taxonomy" id="118154"/>
    <lineage>
        <taxon>Eukaryota</taxon>
        <taxon>Metazoa</taxon>
        <taxon>Chordata</taxon>
        <taxon>Craniata</taxon>
        <taxon>Vertebrata</taxon>
        <taxon>Euteleostomi</taxon>
        <taxon>Actinopterygii</taxon>
        <taxon>Neopterygii</taxon>
        <taxon>Teleostei</taxon>
        <taxon>Anguilliformes</taxon>
        <taxon>Synaphobranchidae</taxon>
        <taxon>Synaphobranchus</taxon>
    </lineage>
</organism>
<dbReference type="SUPFAM" id="SSF53300">
    <property type="entry name" value="vWA-like"/>
    <property type="match status" value="4"/>
</dbReference>
<dbReference type="PANTHER" id="PTHR46708">
    <property type="entry name" value="TENASCIN"/>
    <property type="match status" value="1"/>
</dbReference>
<feature type="region of interest" description="Disordered" evidence="16">
    <location>
        <begin position="3744"/>
        <end position="3878"/>
    </location>
</feature>
<dbReference type="SUPFAM" id="SSF49265">
    <property type="entry name" value="Fibronectin type III"/>
    <property type="match status" value="20"/>
</dbReference>
<gene>
    <name evidence="20" type="ORF">SKAU_G00188840</name>
</gene>
<keyword evidence="9" id="KW-1015">Disulfide bond</keyword>
<dbReference type="FunFam" id="2.60.40.10:FF:000121">
    <property type="entry name" value="Collagen type XII alpha 1 chain"/>
    <property type="match status" value="16"/>
</dbReference>
<name>A0A9Q1FDK3_SYNKA</name>
<dbReference type="FunFam" id="2.60.40.10:FF:000489">
    <property type="entry name" value="collagen alpha-1(XII) chain isoform X1"/>
    <property type="match status" value="1"/>
</dbReference>
<evidence type="ECO:0000256" key="12">
    <source>
        <dbReference type="ARBA" id="ARBA00049648"/>
    </source>
</evidence>
<dbReference type="InterPro" id="IPR013783">
    <property type="entry name" value="Ig-like_fold"/>
</dbReference>
<dbReference type="InterPro" id="IPR002035">
    <property type="entry name" value="VWF_A"/>
</dbReference>
<protein>
    <recommendedName>
        <fullName evidence="15">Collagen alpha-1(XII) chain</fullName>
    </recommendedName>
</protein>
<keyword evidence="11" id="KW-0379">Hydroxylation</keyword>
<feature type="domain" description="Fibronectin type-III" evidence="19">
    <location>
        <begin position="2656"/>
        <end position="2745"/>
    </location>
</feature>
<evidence type="ECO:0000313" key="20">
    <source>
        <dbReference type="EMBL" id="KAJ8356090.1"/>
    </source>
</evidence>
<feature type="domain" description="Fibronectin type-III" evidence="19">
    <location>
        <begin position="1661"/>
        <end position="1750"/>
    </location>
</feature>
<feature type="region of interest" description="Disordered" evidence="16">
    <location>
        <begin position="1735"/>
        <end position="1755"/>
    </location>
</feature>
<dbReference type="FunFam" id="2.60.40.10:FF:000018">
    <property type="entry name" value="collagen alpha-1(XII) chain isoform X1"/>
    <property type="match status" value="1"/>
</dbReference>
<dbReference type="OrthoDB" id="9934270at2759"/>
<keyword evidence="7" id="KW-0654">Proteoglycan</keyword>
<evidence type="ECO:0000256" key="4">
    <source>
        <dbReference type="ARBA" id="ARBA00022729"/>
    </source>
</evidence>
<feature type="domain" description="Fibronectin type-III" evidence="19">
    <location>
        <begin position="726"/>
        <end position="817"/>
    </location>
</feature>
<feature type="domain" description="Fibronectin type-III" evidence="19">
    <location>
        <begin position="818"/>
        <end position="907"/>
    </location>
</feature>
<comment type="function">
    <text evidence="13">Type XII collagen interacts with type I collagen-containing fibrils, the COL1 domain could be associated with the surface of the fibrils, and the COL2 and NC3 domains may be localized in the perifibrillar matrix.</text>
</comment>
<feature type="compositionally biased region" description="Low complexity" evidence="16">
    <location>
        <begin position="3834"/>
        <end position="3844"/>
    </location>
</feature>
<feature type="compositionally biased region" description="Low complexity" evidence="16">
    <location>
        <begin position="3770"/>
        <end position="3782"/>
    </location>
</feature>
<dbReference type="SUPFAM" id="SSF49899">
    <property type="entry name" value="Concanavalin A-like lectins/glucanases"/>
    <property type="match status" value="1"/>
</dbReference>
<evidence type="ECO:0000313" key="21">
    <source>
        <dbReference type="Proteomes" id="UP001152622"/>
    </source>
</evidence>
<feature type="domain" description="Fibronectin type-III" evidence="19">
    <location>
        <begin position="335"/>
        <end position="424"/>
    </location>
</feature>
<evidence type="ECO:0000256" key="9">
    <source>
        <dbReference type="ARBA" id="ARBA00023157"/>
    </source>
</evidence>
<dbReference type="CDD" id="cd01482">
    <property type="entry name" value="vWA_collagen_alphaI-XII-like"/>
    <property type="match status" value="3"/>
</dbReference>
<dbReference type="GO" id="GO:0005581">
    <property type="term" value="C:collagen trimer"/>
    <property type="evidence" value="ECO:0007669"/>
    <property type="project" value="UniProtKB-KW"/>
</dbReference>
<feature type="domain" description="Fibronectin type-III" evidence="19">
    <location>
        <begin position="2566"/>
        <end position="2654"/>
    </location>
</feature>
<reference evidence="20" key="1">
    <citation type="journal article" date="2023" name="Science">
        <title>Genome structures resolve the early diversification of teleost fishes.</title>
        <authorList>
            <person name="Parey E."/>
            <person name="Louis A."/>
            <person name="Montfort J."/>
            <person name="Bouchez O."/>
            <person name="Roques C."/>
            <person name="Iampietro C."/>
            <person name="Lluch J."/>
            <person name="Castinel A."/>
            <person name="Donnadieu C."/>
            <person name="Desvignes T."/>
            <person name="Floi Bucao C."/>
            <person name="Jouanno E."/>
            <person name="Wen M."/>
            <person name="Mejri S."/>
            <person name="Dirks R."/>
            <person name="Jansen H."/>
            <person name="Henkel C."/>
            <person name="Chen W.J."/>
            <person name="Zahm M."/>
            <person name="Cabau C."/>
            <person name="Klopp C."/>
            <person name="Thompson A.W."/>
            <person name="Robinson-Rechavi M."/>
            <person name="Braasch I."/>
            <person name="Lecointre G."/>
            <person name="Bobe J."/>
            <person name="Postlethwait J.H."/>
            <person name="Berthelot C."/>
            <person name="Roest Crollius H."/>
            <person name="Guiguen Y."/>
        </authorList>
    </citation>
    <scope>NUCLEOTIDE SEQUENCE</scope>
    <source>
        <strain evidence="20">WJC10195</strain>
    </source>
</reference>
<comment type="similarity">
    <text evidence="12">Belongs to the fibril-associated collagens with interrupted helices (FACIT) family.</text>
</comment>
<dbReference type="PRINTS" id="PR00453">
    <property type="entry name" value="VWFADOMAIN"/>
</dbReference>
<evidence type="ECO:0000259" key="19">
    <source>
        <dbReference type="PROSITE" id="PS50853"/>
    </source>
</evidence>
<evidence type="ECO:0000256" key="14">
    <source>
        <dbReference type="ARBA" id="ARBA00064391"/>
    </source>
</evidence>
<keyword evidence="2" id="KW-0964">Secreted</keyword>
<keyword evidence="21" id="KW-1185">Reference proteome</keyword>
<feature type="compositionally biased region" description="Polar residues" evidence="16">
    <location>
        <begin position="1093"/>
        <end position="1105"/>
    </location>
</feature>
<feature type="signal peptide" evidence="17">
    <location>
        <begin position="1"/>
        <end position="22"/>
    </location>
</feature>
<dbReference type="EMBL" id="JAINUF010000006">
    <property type="protein sequence ID" value="KAJ8356090.1"/>
    <property type="molecule type" value="Genomic_DNA"/>
</dbReference>
<dbReference type="SMART" id="SM00327">
    <property type="entry name" value="VWA"/>
    <property type="match status" value="4"/>
</dbReference>
<evidence type="ECO:0000256" key="16">
    <source>
        <dbReference type="SAM" id="MobiDB-lite"/>
    </source>
</evidence>
<dbReference type="GO" id="GO:0005614">
    <property type="term" value="C:interstitial matrix"/>
    <property type="evidence" value="ECO:0007669"/>
    <property type="project" value="UniProtKB-ARBA"/>
</dbReference>
<feature type="domain" description="VWFA" evidence="18">
    <location>
        <begin position="1201"/>
        <end position="1373"/>
    </location>
</feature>
<dbReference type="CDD" id="cd00063">
    <property type="entry name" value="FN3"/>
    <property type="match status" value="26"/>
</dbReference>
<evidence type="ECO:0000256" key="2">
    <source>
        <dbReference type="ARBA" id="ARBA00022525"/>
    </source>
</evidence>
<feature type="domain" description="Fibronectin type-III" evidence="19">
    <location>
        <begin position="27"/>
        <end position="117"/>
    </location>
</feature>
<dbReference type="GO" id="GO:0007155">
    <property type="term" value="P:cell adhesion"/>
    <property type="evidence" value="ECO:0007669"/>
    <property type="project" value="UniProtKB-KW"/>
</dbReference>
<evidence type="ECO:0000256" key="8">
    <source>
        <dbReference type="ARBA" id="ARBA00023119"/>
    </source>
</evidence>
<evidence type="ECO:0000256" key="3">
    <source>
        <dbReference type="ARBA" id="ARBA00022530"/>
    </source>
</evidence>
<dbReference type="PROSITE" id="PS50234">
    <property type="entry name" value="VWFA"/>
    <property type="match status" value="4"/>
</dbReference>
<evidence type="ECO:0000256" key="7">
    <source>
        <dbReference type="ARBA" id="ARBA00022974"/>
    </source>
</evidence>
<dbReference type="Gene3D" id="3.40.50.410">
    <property type="entry name" value="von Willebrand factor, type A domain"/>
    <property type="match status" value="4"/>
</dbReference>
<evidence type="ECO:0000256" key="15">
    <source>
        <dbReference type="ARBA" id="ARBA00067989"/>
    </source>
</evidence>
<comment type="caution">
    <text evidence="20">The sequence shown here is derived from an EMBL/GenBank/DDBJ whole genome shotgun (WGS) entry which is preliminary data.</text>
</comment>
<dbReference type="GO" id="GO:0009888">
    <property type="term" value="P:tissue development"/>
    <property type="evidence" value="ECO:0007669"/>
    <property type="project" value="UniProtKB-ARBA"/>
</dbReference>
<feature type="domain" description="Fibronectin type-III" evidence="19">
    <location>
        <begin position="2928"/>
        <end position="3018"/>
    </location>
</feature>
<feature type="domain" description="Fibronectin type-III" evidence="19">
    <location>
        <begin position="1848"/>
        <end position="1936"/>
    </location>
</feature>
<evidence type="ECO:0000256" key="10">
    <source>
        <dbReference type="ARBA" id="ARBA00023180"/>
    </source>
</evidence>
<dbReference type="InterPro" id="IPR008160">
    <property type="entry name" value="Collagen"/>
</dbReference>
<feature type="compositionally biased region" description="Low complexity" evidence="16">
    <location>
        <begin position="3674"/>
        <end position="3689"/>
    </location>
</feature>
<dbReference type="Pfam" id="PF01391">
    <property type="entry name" value="Collagen"/>
    <property type="match status" value="2"/>
</dbReference>
<feature type="domain" description="Fibronectin type-III" evidence="19">
    <location>
        <begin position="1389"/>
        <end position="1478"/>
    </location>
</feature>
<evidence type="ECO:0000256" key="17">
    <source>
        <dbReference type="SAM" id="SignalP"/>
    </source>
</evidence>
<feature type="domain" description="VWFA" evidence="18">
    <location>
        <begin position="3135"/>
        <end position="3308"/>
    </location>
</feature>
<dbReference type="FunFam" id="2.60.40.10:FF:000480">
    <property type="entry name" value="Collagen, type XII, alpha 1"/>
    <property type="match status" value="1"/>
</dbReference>